<evidence type="ECO:0000313" key="6">
    <source>
        <dbReference type="EMBL" id="MFD2027294.1"/>
    </source>
</evidence>
<reference evidence="7" key="1">
    <citation type="journal article" date="2019" name="Int. J. Syst. Evol. Microbiol.">
        <title>The Global Catalogue of Microorganisms (GCM) 10K type strain sequencing project: providing services to taxonomists for standard genome sequencing and annotation.</title>
        <authorList>
            <consortium name="The Broad Institute Genomics Platform"/>
            <consortium name="The Broad Institute Genome Sequencing Center for Infectious Disease"/>
            <person name="Wu L."/>
            <person name="Ma J."/>
        </authorList>
    </citation>
    <scope>NUCLEOTIDE SEQUENCE [LARGE SCALE GENOMIC DNA]</scope>
    <source>
        <strain evidence="7">CCM 7043</strain>
    </source>
</reference>
<dbReference type="EMBL" id="JBHUHF010000001">
    <property type="protein sequence ID" value="MFD2027294.1"/>
    <property type="molecule type" value="Genomic_DNA"/>
</dbReference>
<dbReference type="SUPFAM" id="SSF53807">
    <property type="entry name" value="Helical backbone' metal receptor"/>
    <property type="match status" value="1"/>
</dbReference>
<feature type="compositionally biased region" description="Acidic residues" evidence="5">
    <location>
        <begin position="189"/>
        <end position="200"/>
    </location>
</feature>
<evidence type="ECO:0000256" key="4">
    <source>
        <dbReference type="RuleBase" id="RU003512"/>
    </source>
</evidence>
<dbReference type="Pfam" id="PF01297">
    <property type="entry name" value="ZnuA"/>
    <property type="match status" value="1"/>
</dbReference>
<name>A0ABW4VBV3_9MICO</name>
<dbReference type="InterPro" id="IPR006128">
    <property type="entry name" value="Lipoprotein_PsaA-like"/>
</dbReference>
<dbReference type="Gene3D" id="3.40.50.1980">
    <property type="entry name" value="Nitrogenase molybdenum iron protein domain"/>
    <property type="match status" value="2"/>
</dbReference>
<feature type="compositionally biased region" description="Basic and acidic residues" evidence="5">
    <location>
        <begin position="178"/>
        <end position="188"/>
    </location>
</feature>
<dbReference type="PANTHER" id="PTHR42953">
    <property type="entry name" value="HIGH-AFFINITY ZINC UPTAKE SYSTEM PROTEIN ZNUA-RELATED"/>
    <property type="match status" value="1"/>
</dbReference>
<organism evidence="6 7">
    <name type="scientific">Promicromonospora aerolata</name>
    <dbReference type="NCBI Taxonomy" id="195749"/>
    <lineage>
        <taxon>Bacteria</taxon>
        <taxon>Bacillati</taxon>
        <taxon>Actinomycetota</taxon>
        <taxon>Actinomycetes</taxon>
        <taxon>Micrococcales</taxon>
        <taxon>Promicromonosporaceae</taxon>
        <taxon>Promicromonospora</taxon>
    </lineage>
</organism>
<comment type="caution">
    <text evidence="6">The sequence shown here is derived from an EMBL/GenBank/DDBJ whole genome shotgun (WGS) entry which is preliminary data.</text>
</comment>
<gene>
    <name evidence="6" type="ORF">ACFSL2_17410</name>
</gene>
<dbReference type="PANTHER" id="PTHR42953:SF3">
    <property type="entry name" value="HIGH-AFFINITY ZINC UPTAKE SYSTEM PROTEIN ZNUA"/>
    <property type="match status" value="1"/>
</dbReference>
<comment type="similarity">
    <text evidence="1 4">Belongs to the bacterial solute-binding protein 9 family.</text>
</comment>
<keyword evidence="2 4" id="KW-0813">Transport</keyword>
<evidence type="ECO:0000256" key="5">
    <source>
        <dbReference type="SAM" id="MobiDB-lite"/>
    </source>
</evidence>
<dbReference type="RefSeq" id="WP_377199046.1">
    <property type="nucleotide sequence ID" value="NZ_JBHUHF010000001.1"/>
</dbReference>
<accession>A0ABW4VBV3</accession>
<keyword evidence="3" id="KW-0732">Signal</keyword>
<keyword evidence="7" id="KW-1185">Reference proteome</keyword>
<dbReference type="Proteomes" id="UP001597338">
    <property type="component" value="Unassembled WGS sequence"/>
</dbReference>
<evidence type="ECO:0000256" key="3">
    <source>
        <dbReference type="ARBA" id="ARBA00022729"/>
    </source>
</evidence>
<dbReference type="PRINTS" id="PR00690">
    <property type="entry name" value="ADHESNFAMILY"/>
</dbReference>
<evidence type="ECO:0000256" key="1">
    <source>
        <dbReference type="ARBA" id="ARBA00011028"/>
    </source>
</evidence>
<evidence type="ECO:0000313" key="7">
    <source>
        <dbReference type="Proteomes" id="UP001597338"/>
    </source>
</evidence>
<proteinExistence type="inferred from homology"/>
<dbReference type="InterPro" id="IPR006127">
    <property type="entry name" value="ZnuA-like"/>
</dbReference>
<evidence type="ECO:0000256" key="2">
    <source>
        <dbReference type="ARBA" id="ARBA00022448"/>
    </source>
</evidence>
<feature type="region of interest" description="Disordered" evidence="5">
    <location>
        <begin position="174"/>
        <end position="208"/>
    </location>
</feature>
<sequence length="375" mass="39743">MRRSAPRSDGRFDRLRRIKADAVARLTLSKYLDERKRGDRGDVDFHSHLPNHASMQISRLLSAGSIAALALTATACGSAAPGGTDEADTVQVLASFYPLQYVVERVGGEHVTVDNLTPPSAEPHDLELSPAQVRAIGDAGLVVYLPGFQPAVDDGVEQRAPEHVVDATDAAELEEDPAGGHEGEAAEEHAEEEAGEEGAEDEHGGTDPHFWLDPVRLAAVAQQVADELAAVDPDNADAYAEAAAALDADLVTLDEQYTERLTPCADATLVTSHEAFGYLAGRYDLNLVGIAGIDPESEVAPARMREIREIVRADNVSTIYVETIADPQAVEALASDLGVSTATLDPVEGQTDADADYLDVMEANLDALADGLTCS</sequence>
<dbReference type="InterPro" id="IPR010916">
    <property type="entry name" value="TonB_box_CS"/>
</dbReference>
<protein>
    <submittedName>
        <fullName evidence="6">Metal ABC transporter substrate-binding protein</fullName>
    </submittedName>
</protein>
<dbReference type="PROSITE" id="PS00430">
    <property type="entry name" value="TONB_DEPENDENT_REC_1"/>
    <property type="match status" value="1"/>
</dbReference>
<dbReference type="InterPro" id="IPR050492">
    <property type="entry name" value="Bact_metal-bind_prot9"/>
</dbReference>